<reference evidence="5" key="2">
    <citation type="submission" date="2023-08" db="EMBL/GenBank/DDBJ databases">
        <title>Identification and characterization of horizontal gene transfer across gut microbiota members of farm animals based on homology search.</title>
        <authorList>
            <person name="Schwarzerova J."/>
            <person name="Nykrynova M."/>
            <person name="Jureckova K."/>
            <person name="Cejkova D."/>
            <person name="Rychlik I."/>
        </authorList>
    </citation>
    <scope>NUCLEOTIDE SEQUENCE</scope>
    <source>
        <strain evidence="5">ET15</strain>
        <strain evidence="4">ET37</strain>
    </source>
</reference>
<dbReference type="SUPFAM" id="SSF53448">
    <property type="entry name" value="Nucleotide-diphospho-sugar transferases"/>
    <property type="match status" value="1"/>
</dbReference>
<dbReference type="EMBL" id="JAUEIE010000010">
    <property type="protein sequence ID" value="MDN0023312.1"/>
    <property type="molecule type" value="Genomic_DNA"/>
</dbReference>
<dbReference type="Proteomes" id="UP001168478">
    <property type="component" value="Unassembled WGS sequence"/>
</dbReference>
<accession>A0AAW7JJB4</accession>
<dbReference type="GO" id="GO:0016758">
    <property type="term" value="F:hexosyltransferase activity"/>
    <property type="evidence" value="ECO:0007669"/>
    <property type="project" value="UniProtKB-ARBA"/>
</dbReference>
<dbReference type="InterPro" id="IPR001173">
    <property type="entry name" value="Glyco_trans_2-like"/>
</dbReference>
<sequence length="321" mass="38137">MNNPCISIIVPVYKVEKYIRECIESIICQNGDWELILVDDGSPDGCPAICDEYAEKDERVQVIHKKNGGVSTARNAGLNVARGEWIWFVDGDDFITGNEINNCIDKIKRCDCDYVQFGHTRIEEETGNKQIIKTDDVIGEEKNDFFIKYAIYTHWCVWYKREKIERHSLRFSEGLRMAEDLEFMYLYQLYVKKPIQLNVNLYNYRIRKESAVRNANSYRNGIEDSFVVLDHWLERIKKEQISIEPWIDSKINIFVKRLLYYAWHVLNLDKKIFHSRFCNVIRKYKNAGFYFPGNINMRIAFFNITLYFVLNRTYLKFKGLE</sequence>
<keyword evidence="1 5" id="KW-0328">Glycosyltransferase</keyword>
<evidence type="ECO:0000256" key="2">
    <source>
        <dbReference type="ARBA" id="ARBA00022679"/>
    </source>
</evidence>
<evidence type="ECO:0000313" key="5">
    <source>
        <dbReference type="EMBL" id="MDN0025953.1"/>
    </source>
</evidence>
<evidence type="ECO:0000313" key="6">
    <source>
        <dbReference type="Proteomes" id="UP001167831"/>
    </source>
</evidence>
<keyword evidence="6" id="KW-1185">Reference proteome</keyword>
<dbReference type="EC" id="2.4.-.-" evidence="5"/>
<feature type="domain" description="Glycosyltransferase 2-like" evidence="3">
    <location>
        <begin position="7"/>
        <end position="166"/>
    </location>
</feature>
<dbReference type="PANTHER" id="PTHR22916">
    <property type="entry name" value="GLYCOSYLTRANSFERASE"/>
    <property type="match status" value="1"/>
</dbReference>
<proteinExistence type="predicted"/>
<dbReference type="EMBL" id="JAUEIF010000010">
    <property type="protein sequence ID" value="MDN0025953.1"/>
    <property type="molecule type" value="Genomic_DNA"/>
</dbReference>
<dbReference type="PANTHER" id="PTHR22916:SF51">
    <property type="entry name" value="GLYCOSYLTRANSFERASE EPSH-RELATED"/>
    <property type="match status" value="1"/>
</dbReference>
<keyword evidence="2 5" id="KW-0808">Transferase</keyword>
<dbReference type="InterPro" id="IPR029044">
    <property type="entry name" value="Nucleotide-diphossugar_trans"/>
</dbReference>
<evidence type="ECO:0000313" key="7">
    <source>
        <dbReference type="Proteomes" id="UP001168478"/>
    </source>
</evidence>
<evidence type="ECO:0000313" key="4">
    <source>
        <dbReference type="EMBL" id="MDN0023312.1"/>
    </source>
</evidence>
<name>A0AAW7JJB4_9BACT</name>
<evidence type="ECO:0000259" key="3">
    <source>
        <dbReference type="Pfam" id="PF00535"/>
    </source>
</evidence>
<dbReference type="RefSeq" id="WP_289825721.1">
    <property type="nucleotide sequence ID" value="NZ_JAUEIE010000010.1"/>
</dbReference>
<dbReference type="Pfam" id="PF00535">
    <property type="entry name" value="Glycos_transf_2"/>
    <property type="match status" value="1"/>
</dbReference>
<dbReference type="Gene3D" id="3.90.550.10">
    <property type="entry name" value="Spore Coat Polysaccharide Biosynthesis Protein SpsA, Chain A"/>
    <property type="match status" value="1"/>
</dbReference>
<protein>
    <submittedName>
        <fullName evidence="5">Glycosyltransferase</fullName>
        <ecNumber evidence="5">2.4.-.-</ecNumber>
    </submittedName>
</protein>
<gene>
    <name evidence="4" type="ORF">QVN81_09805</name>
    <name evidence="5" type="ORF">QVN84_10550</name>
</gene>
<dbReference type="AlphaFoldDB" id="A0AAW7JJB4"/>
<evidence type="ECO:0000256" key="1">
    <source>
        <dbReference type="ARBA" id="ARBA00022676"/>
    </source>
</evidence>
<dbReference type="CDD" id="cd00761">
    <property type="entry name" value="Glyco_tranf_GTA_type"/>
    <property type="match status" value="1"/>
</dbReference>
<organism evidence="5 7">
    <name type="scientific">Leyella lascolaii</name>
    <dbReference type="NCBI Taxonomy" id="1776379"/>
    <lineage>
        <taxon>Bacteria</taxon>
        <taxon>Pseudomonadati</taxon>
        <taxon>Bacteroidota</taxon>
        <taxon>Bacteroidia</taxon>
        <taxon>Bacteroidales</taxon>
        <taxon>Prevotellaceae</taxon>
        <taxon>Leyella</taxon>
    </lineage>
</organism>
<dbReference type="Proteomes" id="UP001167831">
    <property type="component" value="Unassembled WGS sequence"/>
</dbReference>
<comment type="caution">
    <text evidence="5">The sequence shown here is derived from an EMBL/GenBank/DDBJ whole genome shotgun (WGS) entry which is preliminary data.</text>
</comment>
<reference evidence="5" key="1">
    <citation type="submission" date="2023-06" db="EMBL/GenBank/DDBJ databases">
        <authorList>
            <person name="Zeman M."/>
            <person name="Kubasova T."/>
            <person name="Jahodarova E."/>
            <person name="Nykrynova M."/>
            <person name="Rychlik I."/>
        </authorList>
    </citation>
    <scope>NUCLEOTIDE SEQUENCE</scope>
    <source>
        <strain evidence="5">ET15</strain>
        <strain evidence="4">ET37</strain>
    </source>
</reference>